<proteinExistence type="predicted"/>
<gene>
    <name evidence="1" type="ORF">GCM10023217_34840</name>
</gene>
<accession>A0ABP8ZLR1</accession>
<evidence type="ECO:0000313" key="2">
    <source>
        <dbReference type="Proteomes" id="UP001500822"/>
    </source>
</evidence>
<keyword evidence="2" id="KW-1185">Reference proteome</keyword>
<sequence>MSLDWSYPSCGHNVEVHSLRHRMTVVRTGKKGYCKQSYNVRSRWCRGQACGAPGA</sequence>
<evidence type="ECO:0000313" key="1">
    <source>
        <dbReference type="EMBL" id="GAA4759512.1"/>
    </source>
</evidence>
<dbReference type="Proteomes" id="UP001500822">
    <property type="component" value="Unassembled WGS sequence"/>
</dbReference>
<organism evidence="1 2">
    <name type="scientific">Gordonia alkaliphila</name>
    <dbReference type="NCBI Taxonomy" id="1053547"/>
    <lineage>
        <taxon>Bacteria</taxon>
        <taxon>Bacillati</taxon>
        <taxon>Actinomycetota</taxon>
        <taxon>Actinomycetes</taxon>
        <taxon>Mycobacteriales</taxon>
        <taxon>Gordoniaceae</taxon>
        <taxon>Gordonia</taxon>
    </lineage>
</organism>
<dbReference type="EMBL" id="BAABIE010000036">
    <property type="protein sequence ID" value="GAA4759512.1"/>
    <property type="molecule type" value="Genomic_DNA"/>
</dbReference>
<reference evidence="2" key="1">
    <citation type="journal article" date="2019" name="Int. J. Syst. Evol. Microbiol.">
        <title>The Global Catalogue of Microorganisms (GCM) 10K type strain sequencing project: providing services to taxonomists for standard genome sequencing and annotation.</title>
        <authorList>
            <consortium name="The Broad Institute Genomics Platform"/>
            <consortium name="The Broad Institute Genome Sequencing Center for Infectious Disease"/>
            <person name="Wu L."/>
            <person name="Ma J."/>
        </authorList>
    </citation>
    <scope>NUCLEOTIDE SEQUENCE [LARGE SCALE GENOMIC DNA]</scope>
    <source>
        <strain evidence="2">JCM 18077</strain>
    </source>
</reference>
<protein>
    <submittedName>
        <fullName evidence="1">Uncharacterized protein</fullName>
    </submittedName>
</protein>
<comment type="caution">
    <text evidence="1">The sequence shown here is derived from an EMBL/GenBank/DDBJ whole genome shotgun (WGS) entry which is preliminary data.</text>
</comment>
<name>A0ABP8ZLR1_9ACTN</name>